<evidence type="ECO:0000259" key="3">
    <source>
        <dbReference type="SMART" id="SM00932"/>
    </source>
</evidence>
<evidence type="ECO:0000313" key="5">
    <source>
        <dbReference type="Proteomes" id="UP001057375"/>
    </source>
</evidence>
<evidence type="ECO:0000256" key="2">
    <source>
        <dbReference type="SAM" id="SignalP"/>
    </source>
</evidence>
<feature type="domain" description="Scaffold protein Nfu/NifU N-terminal" evidence="3">
    <location>
        <begin position="19"/>
        <end position="112"/>
    </location>
</feature>
<dbReference type="SMART" id="SM00932">
    <property type="entry name" value="Nfu_N"/>
    <property type="match status" value="1"/>
</dbReference>
<organism evidence="4 5">
    <name type="scientific">Aduncisulcus paluster</name>
    <dbReference type="NCBI Taxonomy" id="2918883"/>
    <lineage>
        <taxon>Eukaryota</taxon>
        <taxon>Metamonada</taxon>
        <taxon>Carpediemonas-like organisms</taxon>
        <taxon>Aduncisulcus</taxon>
    </lineage>
</organism>
<dbReference type="Gene3D" id="3.30.1370.70">
    <property type="entry name" value="Scaffold protein Nfu/NifU, N-terminal domain"/>
    <property type="match status" value="1"/>
</dbReference>
<dbReference type="InterPro" id="IPR014824">
    <property type="entry name" value="Nfu/NifU_N"/>
</dbReference>
<evidence type="ECO:0000313" key="4">
    <source>
        <dbReference type="EMBL" id="GKT35918.1"/>
    </source>
</evidence>
<evidence type="ECO:0000256" key="1">
    <source>
        <dbReference type="ARBA" id="ARBA00006420"/>
    </source>
</evidence>
<name>A0ABQ5KTX0_9EUKA</name>
<comment type="caution">
    <text evidence="4">The sequence shown here is derived from an EMBL/GenBank/DDBJ whole genome shotgun (WGS) entry which is preliminary data.</text>
</comment>
<keyword evidence="2" id="KW-0732">Signal</keyword>
<dbReference type="InterPro" id="IPR036498">
    <property type="entry name" value="Nfu/NifU_N_sf"/>
</dbReference>
<dbReference type="Pfam" id="PF08712">
    <property type="entry name" value="Nfu_N"/>
    <property type="match status" value="1"/>
</dbReference>
<protein>
    <submittedName>
        <fullName evidence="4">NFU1 iron-sulfur cluster scaffold homolog, mitochondrial</fullName>
    </submittedName>
</protein>
<dbReference type="InterPro" id="IPR001075">
    <property type="entry name" value="NIF_FeS_clus_asmbl_NifU_C"/>
</dbReference>
<dbReference type="Proteomes" id="UP001057375">
    <property type="component" value="Unassembled WGS sequence"/>
</dbReference>
<sequence>MLSSVTFSLSSVLARCITVKATETPVPRFYRYVLSVPVYSPPEGQTPFKEFSRKNADSLSPLAADIFKSDDRIQSVLMGSNNVVVRLDKEESWKDGIEPKVMKVIKDFYKDDESRQAVTIPHAPTVLDVEEALEKICQGRAPNSNDDLLTSCVLEILELVIRPVLAADGGNCDLASVNVLSRNDDGSAKEVSVYVYLLGACKGCSQSTATLQGFVLQVLKKFIPEITAVEQME</sequence>
<dbReference type="Gene3D" id="3.30.300.130">
    <property type="entry name" value="Fe-S cluster assembly (FSCA)"/>
    <property type="match status" value="1"/>
</dbReference>
<feature type="signal peptide" evidence="2">
    <location>
        <begin position="1"/>
        <end position="21"/>
    </location>
</feature>
<gene>
    <name evidence="4" type="ORF">ADUPG1_008980</name>
</gene>
<dbReference type="Pfam" id="PF01106">
    <property type="entry name" value="NifU"/>
    <property type="match status" value="1"/>
</dbReference>
<comment type="similarity">
    <text evidence="1">Belongs to the NifU family.</text>
</comment>
<dbReference type="SUPFAM" id="SSF110836">
    <property type="entry name" value="Hypothetical protein SAV1430"/>
    <property type="match status" value="1"/>
</dbReference>
<dbReference type="EMBL" id="BQXS01011095">
    <property type="protein sequence ID" value="GKT35918.1"/>
    <property type="molecule type" value="Genomic_DNA"/>
</dbReference>
<dbReference type="PANTHER" id="PTHR11178:SF1">
    <property type="entry name" value="NFU1 IRON-SULFUR CLUSTER SCAFFOLD HOMOLOG, MITOCHONDRIAL"/>
    <property type="match status" value="1"/>
</dbReference>
<reference evidence="4" key="1">
    <citation type="submission" date="2022-03" db="EMBL/GenBank/DDBJ databases">
        <title>Draft genome sequence of Aduncisulcus paluster, a free-living microaerophilic Fornicata.</title>
        <authorList>
            <person name="Yuyama I."/>
            <person name="Kume K."/>
            <person name="Tamura T."/>
            <person name="Inagaki Y."/>
            <person name="Hashimoto T."/>
        </authorList>
    </citation>
    <scope>NUCLEOTIDE SEQUENCE</scope>
    <source>
        <strain evidence="4">NY0171</strain>
    </source>
</reference>
<dbReference type="SUPFAM" id="SSF117916">
    <property type="entry name" value="Fe-S cluster assembly (FSCA) domain-like"/>
    <property type="match status" value="1"/>
</dbReference>
<keyword evidence="5" id="KW-1185">Reference proteome</keyword>
<accession>A0ABQ5KTX0</accession>
<dbReference type="InterPro" id="IPR034904">
    <property type="entry name" value="FSCA_dom_sf"/>
</dbReference>
<feature type="chain" id="PRO_5046618542" evidence="2">
    <location>
        <begin position="22"/>
        <end position="233"/>
    </location>
</feature>
<dbReference type="PANTHER" id="PTHR11178">
    <property type="entry name" value="IRON-SULFUR CLUSTER SCAFFOLD PROTEIN NFU-RELATED"/>
    <property type="match status" value="1"/>
</dbReference>
<proteinExistence type="inferred from homology"/>